<reference evidence="1" key="1">
    <citation type="submission" date="2023-04" db="EMBL/GenBank/DDBJ databases">
        <title>Draft Genome sequencing of Naganishia species isolated from polar environments using Oxford Nanopore Technology.</title>
        <authorList>
            <person name="Leo P."/>
            <person name="Venkateswaran K."/>
        </authorList>
    </citation>
    <scope>NUCLEOTIDE SEQUENCE</scope>
    <source>
        <strain evidence="1">MNA-CCFEE 5262</strain>
    </source>
</reference>
<organism evidence="1 2">
    <name type="scientific">Naganishia adeliensis</name>
    <dbReference type="NCBI Taxonomy" id="92952"/>
    <lineage>
        <taxon>Eukaryota</taxon>
        <taxon>Fungi</taxon>
        <taxon>Dikarya</taxon>
        <taxon>Basidiomycota</taxon>
        <taxon>Agaricomycotina</taxon>
        <taxon>Tremellomycetes</taxon>
        <taxon>Filobasidiales</taxon>
        <taxon>Filobasidiaceae</taxon>
        <taxon>Naganishia</taxon>
    </lineage>
</organism>
<dbReference type="Proteomes" id="UP001230649">
    <property type="component" value="Unassembled WGS sequence"/>
</dbReference>
<sequence>MSRLEIQRERPAPEHVRPPKASRPKKEQRKVENLHLQQEIETIPSLINVQALQFQSPWMVQNLESRITGMREASAEIDEFLQVLMMRFRKLHERIQALREGAGRVLILEILEMDELKRDLKMLLSELRNLVRQTGSREVEYTYRLLRKEYVFSITKTCQILCLPLDDLQSPRIASRRKVTRPPQVQSPRHLKRQAEASQSSVFGSHSTRYEKSLAKKERHLPQIDTALKPDRDLGKCDSRRKSKRGVDTPRPRKQVKDVVDSPVDSPNSTTTERLLRRFRQTALEDERVEAGTSEDKERGNGQRRKAQRSSGTPRLRKEKRLLDSPLSTTTENIVRQFRQTAVDDDVEAFEAKSVEEKSPRASGRDSVAEESVIGSRASAATGSQASQASDASGATGTTASQSDQSGASSSAISSLQSTFASSFQTSAFTESSAGNSTMLTVSMDQSTAMSGDPSSIIESTK</sequence>
<dbReference type="EMBL" id="JASBWS010000184">
    <property type="protein sequence ID" value="KAJ9092089.1"/>
    <property type="molecule type" value="Genomic_DNA"/>
</dbReference>
<protein>
    <submittedName>
        <fullName evidence="1">Uncharacterized protein</fullName>
    </submittedName>
</protein>
<comment type="caution">
    <text evidence="1">The sequence shown here is derived from an EMBL/GenBank/DDBJ whole genome shotgun (WGS) entry which is preliminary data.</text>
</comment>
<name>A0ACC2UYR8_9TREE</name>
<keyword evidence="2" id="KW-1185">Reference proteome</keyword>
<evidence type="ECO:0000313" key="1">
    <source>
        <dbReference type="EMBL" id="KAJ9092089.1"/>
    </source>
</evidence>
<evidence type="ECO:0000313" key="2">
    <source>
        <dbReference type="Proteomes" id="UP001230649"/>
    </source>
</evidence>
<gene>
    <name evidence="1" type="ORF">QFC20_007471</name>
</gene>
<accession>A0ACC2UYR8</accession>
<proteinExistence type="predicted"/>